<feature type="domain" description="FecR protein" evidence="2">
    <location>
        <begin position="66"/>
        <end position="161"/>
    </location>
</feature>
<evidence type="ECO:0000259" key="2">
    <source>
        <dbReference type="Pfam" id="PF04773"/>
    </source>
</evidence>
<dbReference type="PANTHER" id="PTHR38731:SF3">
    <property type="entry name" value="BLL6125 PROTEIN"/>
    <property type="match status" value="1"/>
</dbReference>
<dbReference type="Gene3D" id="2.60.120.1440">
    <property type="match status" value="1"/>
</dbReference>
<gene>
    <name evidence="3" type="ORF">FHS48_003459</name>
</gene>
<keyword evidence="4" id="KW-1185">Reference proteome</keyword>
<dbReference type="Pfam" id="PF04773">
    <property type="entry name" value="FecR"/>
    <property type="match status" value="1"/>
</dbReference>
<dbReference type="EMBL" id="JACIIX010000016">
    <property type="protein sequence ID" value="MBB6212012.1"/>
    <property type="molecule type" value="Genomic_DNA"/>
</dbReference>
<organism evidence="3 4">
    <name type="scientific">Novispirillum itersonii</name>
    <name type="common">Aquaspirillum itersonii</name>
    <dbReference type="NCBI Taxonomy" id="189"/>
    <lineage>
        <taxon>Bacteria</taxon>
        <taxon>Pseudomonadati</taxon>
        <taxon>Pseudomonadota</taxon>
        <taxon>Alphaproteobacteria</taxon>
        <taxon>Rhodospirillales</taxon>
        <taxon>Novispirillaceae</taxon>
        <taxon>Novispirillum</taxon>
    </lineage>
</organism>
<name>A0A7X0DQ82_NOVIT</name>
<evidence type="ECO:0000313" key="3">
    <source>
        <dbReference type="EMBL" id="MBB6212012.1"/>
    </source>
</evidence>
<dbReference type="PROSITE" id="PS51257">
    <property type="entry name" value="PROKAR_LIPOPROTEIN"/>
    <property type="match status" value="1"/>
</dbReference>
<sequence>MTIGRNKAWGAVVAGLVLVLMACAPAQAREKVGTVVKTQGEVSAAFEGKTRRLAPGAELFKGDTLLTGGKDSRVQARLEDQSDLTLGGNGAMTLDDLVVGPPGTTREVMSLLNGAFLLVASPTPGAVIRTPVATLGIRGTQFWGGPLDGALDVFLLEGKVEVRNADGSVLLDAPGQGTVLKGSGAPGGVQVWGPDKVARATATVSFAP</sequence>
<comment type="caution">
    <text evidence="3">The sequence shown here is derived from an EMBL/GenBank/DDBJ whole genome shotgun (WGS) entry which is preliminary data.</text>
</comment>
<dbReference type="AlphaFoldDB" id="A0A7X0DQ82"/>
<feature type="signal peptide" evidence="1">
    <location>
        <begin position="1"/>
        <end position="28"/>
    </location>
</feature>
<feature type="chain" id="PRO_5031230611" description="FecR protein domain-containing protein" evidence="1">
    <location>
        <begin position="29"/>
        <end position="208"/>
    </location>
</feature>
<dbReference type="RefSeq" id="WP_184265294.1">
    <property type="nucleotide sequence ID" value="NZ_JACIIX010000016.1"/>
</dbReference>
<proteinExistence type="predicted"/>
<protein>
    <recommendedName>
        <fullName evidence="2">FecR protein domain-containing protein</fullName>
    </recommendedName>
</protein>
<dbReference type="PANTHER" id="PTHR38731">
    <property type="entry name" value="LIPL45-RELATED LIPOPROTEIN-RELATED"/>
    <property type="match status" value="1"/>
</dbReference>
<dbReference type="Proteomes" id="UP000544872">
    <property type="component" value="Unassembled WGS sequence"/>
</dbReference>
<reference evidence="3 4" key="1">
    <citation type="submission" date="2020-08" db="EMBL/GenBank/DDBJ databases">
        <title>Genomic Encyclopedia of Type Strains, Phase IV (KMG-IV): sequencing the most valuable type-strain genomes for metagenomic binning, comparative biology and taxonomic classification.</title>
        <authorList>
            <person name="Goeker M."/>
        </authorList>
    </citation>
    <scope>NUCLEOTIDE SEQUENCE [LARGE SCALE GENOMIC DNA]</scope>
    <source>
        <strain evidence="3 4">DSM 11590</strain>
    </source>
</reference>
<dbReference type="InterPro" id="IPR006860">
    <property type="entry name" value="FecR"/>
</dbReference>
<evidence type="ECO:0000256" key="1">
    <source>
        <dbReference type="SAM" id="SignalP"/>
    </source>
</evidence>
<accession>A0A7X0DQ82</accession>
<keyword evidence="1" id="KW-0732">Signal</keyword>
<evidence type="ECO:0000313" key="4">
    <source>
        <dbReference type="Proteomes" id="UP000544872"/>
    </source>
</evidence>